<keyword evidence="1" id="KW-0624">Polysaccharide degradation</keyword>
<keyword evidence="3" id="KW-0732">Signal</keyword>
<dbReference type="EMBL" id="CP042912">
    <property type="protein sequence ID" value="QEG23578.1"/>
    <property type="molecule type" value="Genomic_DNA"/>
</dbReference>
<accession>A0A5B9PB61</accession>
<keyword evidence="1" id="KW-0858">Xylan degradation</keyword>
<evidence type="ECO:0000313" key="5">
    <source>
        <dbReference type="EMBL" id="QEG23578.1"/>
    </source>
</evidence>
<organism evidence="5 6">
    <name type="scientific">Mariniblastus fucicola</name>
    <dbReference type="NCBI Taxonomy" id="980251"/>
    <lineage>
        <taxon>Bacteria</taxon>
        <taxon>Pseudomonadati</taxon>
        <taxon>Planctomycetota</taxon>
        <taxon>Planctomycetia</taxon>
        <taxon>Pirellulales</taxon>
        <taxon>Pirellulaceae</taxon>
        <taxon>Mariniblastus</taxon>
    </lineage>
</organism>
<evidence type="ECO:0000256" key="2">
    <source>
        <dbReference type="ARBA" id="ARBA00023277"/>
    </source>
</evidence>
<evidence type="ECO:0000259" key="4">
    <source>
        <dbReference type="Pfam" id="PF06439"/>
    </source>
</evidence>
<feature type="signal peptide" evidence="3">
    <location>
        <begin position="1"/>
        <end position="23"/>
    </location>
</feature>
<feature type="chain" id="PRO_5022868603" evidence="3">
    <location>
        <begin position="24"/>
        <end position="562"/>
    </location>
</feature>
<keyword evidence="6" id="KW-1185">Reference proteome</keyword>
<dbReference type="PANTHER" id="PTHR43772:SF2">
    <property type="entry name" value="PUTATIVE (AFU_ORTHOLOGUE AFUA_2G04480)-RELATED"/>
    <property type="match status" value="1"/>
</dbReference>
<dbReference type="PANTHER" id="PTHR43772">
    <property type="entry name" value="ENDO-1,4-BETA-XYLANASE"/>
    <property type="match status" value="1"/>
</dbReference>
<gene>
    <name evidence="5" type="ORF">MFFC18_34790</name>
</gene>
<dbReference type="InterPro" id="IPR023296">
    <property type="entry name" value="Glyco_hydro_beta-prop_sf"/>
</dbReference>
<keyword evidence="2" id="KW-0119">Carbohydrate metabolism</keyword>
<dbReference type="STRING" id="980251.GCA_001642875_04474"/>
<proteinExistence type="predicted"/>
<dbReference type="InterPro" id="IPR052176">
    <property type="entry name" value="Glycosyl_Hydrlase_43_Enz"/>
</dbReference>
<dbReference type="Pfam" id="PF06439">
    <property type="entry name" value="3keto-disac_hyd"/>
    <property type="match status" value="1"/>
</dbReference>
<dbReference type="SUPFAM" id="SSF75005">
    <property type="entry name" value="Arabinanase/levansucrase/invertase"/>
    <property type="match status" value="1"/>
</dbReference>
<dbReference type="InterPro" id="IPR010496">
    <property type="entry name" value="AL/BT2_dom"/>
</dbReference>
<dbReference type="RefSeq" id="WP_162273990.1">
    <property type="nucleotide sequence ID" value="NZ_CP042912.1"/>
</dbReference>
<reference evidence="5 6" key="1">
    <citation type="submission" date="2019-08" db="EMBL/GenBank/DDBJ databases">
        <title>Deep-cultivation of Planctomycetes and their phenomic and genomic characterization uncovers novel biology.</title>
        <authorList>
            <person name="Wiegand S."/>
            <person name="Jogler M."/>
            <person name="Boedeker C."/>
            <person name="Pinto D."/>
            <person name="Vollmers J."/>
            <person name="Rivas-Marin E."/>
            <person name="Kohn T."/>
            <person name="Peeters S.H."/>
            <person name="Heuer A."/>
            <person name="Rast P."/>
            <person name="Oberbeckmann S."/>
            <person name="Bunk B."/>
            <person name="Jeske O."/>
            <person name="Meyerdierks A."/>
            <person name="Storesund J.E."/>
            <person name="Kallscheuer N."/>
            <person name="Luecker S."/>
            <person name="Lage O.M."/>
            <person name="Pohl T."/>
            <person name="Merkel B.J."/>
            <person name="Hornburger P."/>
            <person name="Mueller R.-W."/>
            <person name="Bruemmer F."/>
            <person name="Labrenz M."/>
            <person name="Spormann A.M."/>
            <person name="Op den Camp H."/>
            <person name="Overmann J."/>
            <person name="Amann R."/>
            <person name="Jetten M.S.M."/>
            <person name="Mascher T."/>
            <person name="Medema M.H."/>
            <person name="Devos D.P."/>
            <person name="Kaster A.-K."/>
            <person name="Ovreas L."/>
            <person name="Rohde M."/>
            <person name="Galperin M.Y."/>
            <person name="Jogler C."/>
        </authorList>
    </citation>
    <scope>NUCLEOTIDE SEQUENCE [LARGE SCALE GENOMIC DNA]</scope>
    <source>
        <strain evidence="5 6">FC18</strain>
    </source>
</reference>
<dbReference type="KEGG" id="mff:MFFC18_34790"/>
<dbReference type="Gene3D" id="2.60.120.560">
    <property type="entry name" value="Exo-inulinase, domain 1"/>
    <property type="match status" value="1"/>
</dbReference>
<dbReference type="GO" id="GO:0016787">
    <property type="term" value="F:hydrolase activity"/>
    <property type="evidence" value="ECO:0007669"/>
    <property type="project" value="UniProtKB-KW"/>
</dbReference>
<evidence type="ECO:0000256" key="3">
    <source>
        <dbReference type="SAM" id="SignalP"/>
    </source>
</evidence>
<dbReference type="GO" id="GO:0045493">
    <property type="term" value="P:xylan catabolic process"/>
    <property type="evidence" value="ECO:0007669"/>
    <property type="project" value="UniProtKB-KW"/>
</dbReference>
<dbReference type="Proteomes" id="UP000322214">
    <property type="component" value="Chromosome"/>
</dbReference>
<feature type="domain" description="3-keto-alpha-glucoside-1,2-lyase/3-keto-2-hydroxy-glucal hydratase" evidence="4">
    <location>
        <begin position="28"/>
        <end position="215"/>
    </location>
</feature>
<evidence type="ECO:0000256" key="1">
    <source>
        <dbReference type="ARBA" id="ARBA00022651"/>
    </source>
</evidence>
<sequence length="562" mass="63411" precursor="true">MKSIALPILSILCLVTLTLPAVAQDDSGFVDMFAAGDFSAWRVGRKGEGWSIKDGVIRLDTPKSGSLMSRKKYKHFELRFEWKISEGGNSGVIYRAQKGRGLEYQVLDDQKHQRGKNPIWSAAAIYDLAEARTDKPTQPVGQWNSARIVADGNNIEHWLNGEKVASVSTAGDAWLESYRNSKFVDYGLNNFANAASPISFQDHGAVVSYRNVRIKEIARDETASTHPDFPMMFGRVEKKSFFIDDDWYIWGASMVRDADGICHLFYSRWPRELKHKAWVTHSEIAHAISDNPLGPYKHVDVALPVRGKQFWDGMCTHNPTVHEFDGKFYLYYMGNTGDQEPTEKLNFQHRNNQRIGVAVADHPNGPWKRFDKPLIDISADKDAPDALMTSNPSILRRSDGKYVLIYKAVGKKRKGVFGGPVVHIAATSDSPTGPFEKHLNPLFLIEGSDFPAEDPYIWSQGEDCWAIVDDHYGSFAKTGENCLVLFHSKDGLDWELADNPMVLNRNVPWADGKPEKMHRLERPQLFFENGVPAVLFCAGERTKAQEHSFNVHIPINWKSGKR</sequence>
<dbReference type="CDD" id="cd08994">
    <property type="entry name" value="GH43_62_32_68_117_130-like"/>
    <property type="match status" value="1"/>
</dbReference>
<dbReference type="AlphaFoldDB" id="A0A5B9PB61"/>
<keyword evidence="5" id="KW-0378">Hydrolase</keyword>
<name>A0A5B9PB61_9BACT</name>
<evidence type="ECO:0000313" key="6">
    <source>
        <dbReference type="Proteomes" id="UP000322214"/>
    </source>
</evidence>
<protein>
    <submittedName>
        <fullName evidence="5">Glycosyl hydrolases family 43</fullName>
    </submittedName>
</protein>
<dbReference type="Gene3D" id="2.115.10.20">
    <property type="entry name" value="Glycosyl hydrolase domain, family 43"/>
    <property type="match status" value="1"/>
</dbReference>